<dbReference type="Proteomes" id="UP001194580">
    <property type="component" value="Unassembled WGS sequence"/>
</dbReference>
<dbReference type="EMBL" id="JAAAIL010001431">
    <property type="protein sequence ID" value="KAG0269405.1"/>
    <property type="molecule type" value="Genomic_DNA"/>
</dbReference>
<evidence type="ECO:0000313" key="3">
    <source>
        <dbReference type="Proteomes" id="UP001194580"/>
    </source>
</evidence>
<feature type="compositionally biased region" description="Low complexity" evidence="1">
    <location>
        <begin position="94"/>
        <end position="110"/>
    </location>
</feature>
<dbReference type="AlphaFoldDB" id="A0AAD4H3L3"/>
<name>A0AAD4H3L3_9FUNG</name>
<gene>
    <name evidence="2" type="primary">SLC4A1AP_1</name>
    <name evidence="2" type="ORF">BGZ95_002090</name>
</gene>
<sequence length="171" mass="18822">MTFVVPQLPVKATAAASTAQSNEDTQEAQERASVSQETKQQQQQQETPEQKDEGNVFAMPTAPVKRAASASMPPPPPLFPKDQQKTPIGVDIDSSTTQPQQQQQPSKQSSGPPPNAPPLKYQKPAWSGYPNQQFFFEVIKNGVLVDKIQAPLKEFLTIGRLPMCDLEMEHP</sequence>
<dbReference type="Gene3D" id="2.60.200.20">
    <property type="match status" value="1"/>
</dbReference>
<comment type="caution">
    <text evidence="2">The sequence shown here is derived from an EMBL/GenBank/DDBJ whole genome shotgun (WGS) entry which is preliminary data.</text>
</comment>
<reference evidence="2" key="1">
    <citation type="journal article" date="2020" name="Fungal Divers.">
        <title>Resolving the Mortierellaceae phylogeny through synthesis of multi-gene phylogenetics and phylogenomics.</title>
        <authorList>
            <person name="Vandepol N."/>
            <person name="Liber J."/>
            <person name="Desiro A."/>
            <person name="Na H."/>
            <person name="Kennedy M."/>
            <person name="Barry K."/>
            <person name="Grigoriev I.V."/>
            <person name="Miller A.N."/>
            <person name="O'Donnell K."/>
            <person name="Stajich J.E."/>
            <person name="Bonito G."/>
        </authorList>
    </citation>
    <scope>NUCLEOTIDE SEQUENCE</scope>
    <source>
        <strain evidence="2">NRRL 28262</strain>
    </source>
</reference>
<feature type="non-terminal residue" evidence="2">
    <location>
        <position position="1"/>
    </location>
</feature>
<feature type="region of interest" description="Disordered" evidence="1">
    <location>
        <begin position="1"/>
        <end position="125"/>
    </location>
</feature>
<feature type="compositionally biased region" description="Low complexity" evidence="1">
    <location>
        <begin position="36"/>
        <end position="47"/>
    </location>
</feature>
<organism evidence="2 3">
    <name type="scientific">Linnemannia exigua</name>
    <dbReference type="NCBI Taxonomy" id="604196"/>
    <lineage>
        <taxon>Eukaryota</taxon>
        <taxon>Fungi</taxon>
        <taxon>Fungi incertae sedis</taxon>
        <taxon>Mucoromycota</taxon>
        <taxon>Mortierellomycotina</taxon>
        <taxon>Mortierellomycetes</taxon>
        <taxon>Mortierellales</taxon>
        <taxon>Mortierellaceae</taxon>
        <taxon>Linnemannia</taxon>
    </lineage>
</organism>
<protein>
    <submittedName>
        <fullName evidence="2">Kanadaptin</fullName>
    </submittedName>
</protein>
<keyword evidence="3" id="KW-1185">Reference proteome</keyword>
<proteinExistence type="predicted"/>
<evidence type="ECO:0000256" key="1">
    <source>
        <dbReference type="SAM" id="MobiDB-lite"/>
    </source>
</evidence>
<accession>A0AAD4H3L3</accession>
<evidence type="ECO:0000313" key="2">
    <source>
        <dbReference type="EMBL" id="KAG0269405.1"/>
    </source>
</evidence>